<name>A0ABT3MXA6_9GAMM</name>
<feature type="region of interest" description="Disordered" evidence="1">
    <location>
        <begin position="1"/>
        <end position="60"/>
    </location>
</feature>
<feature type="region of interest" description="Disordered" evidence="1">
    <location>
        <begin position="328"/>
        <end position="363"/>
    </location>
</feature>
<evidence type="ECO:0000256" key="1">
    <source>
        <dbReference type="SAM" id="MobiDB-lite"/>
    </source>
</evidence>
<evidence type="ECO:0000313" key="2">
    <source>
        <dbReference type="EMBL" id="MCW7554016.1"/>
    </source>
</evidence>
<keyword evidence="3" id="KW-1185">Reference proteome</keyword>
<feature type="compositionally biased region" description="Basic and acidic residues" evidence="1">
    <location>
        <begin position="41"/>
        <end position="51"/>
    </location>
</feature>
<gene>
    <name evidence="2" type="ORF">NX722_15590</name>
</gene>
<proteinExistence type="predicted"/>
<reference evidence="2 3" key="1">
    <citation type="submission" date="2022-10" db="EMBL/GenBank/DDBJ databases">
        <title>High-quality genome sequences of two octocoral-associated bacteria, Endozoicomonas euniceicola EF212 and Endozoicomonas gorgoniicola PS125.</title>
        <authorList>
            <person name="Chiou Y.-J."/>
            <person name="Chen Y.-H."/>
        </authorList>
    </citation>
    <scope>NUCLEOTIDE SEQUENCE [LARGE SCALE GENOMIC DNA]</scope>
    <source>
        <strain evidence="2 3">PS125</strain>
    </source>
</reference>
<protein>
    <submittedName>
        <fullName evidence="2">Uncharacterized protein</fullName>
    </submittedName>
</protein>
<feature type="compositionally biased region" description="Basic and acidic residues" evidence="1">
    <location>
        <begin position="328"/>
        <end position="340"/>
    </location>
</feature>
<comment type="caution">
    <text evidence="2">The sequence shown here is derived from an EMBL/GenBank/DDBJ whole genome shotgun (WGS) entry which is preliminary data.</text>
</comment>
<organism evidence="2 3">
    <name type="scientific">Endozoicomonas gorgoniicola</name>
    <dbReference type="NCBI Taxonomy" id="1234144"/>
    <lineage>
        <taxon>Bacteria</taxon>
        <taxon>Pseudomonadati</taxon>
        <taxon>Pseudomonadota</taxon>
        <taxon>Gammaproteobacteria</taxon>
        <taxon>Oceanospirillales</taxon>
        <taxon>Endozoicomonadaceae</taxon>
        <taxon>Endozoicomonas</taxon>
    </lineage>
</organism>
<dbReference type="RefSeq" id="WP_262563757.1">
    <property type="nucleotide sequence ID" value="NZ_JAPFCC010000001.1"/>
</dbReference>
<dbReference type="Proteomes" id="UP001209854">
    <property type="component" value="Unassembled WGS sequence"/>
</dbReference>
<sequence length="716" mass="80729">MDVDHSSRSPEPFRPGHSSDSPGVVRHGPYSFSPEPTLSGVRDEVPDVSLRERRRMQPPQRLGDELDAMINQLRVEAGYLVSCKNLVRDEQDVELVLQRTTPLLRFIPDLGARLHAYSLQLATGHAPTLGPDWDGRGRIGAEADLSRLQGSIEDLNRAVADRSVSMQEVNRLLQKVFDDCQSFHDSARQLLDGVNEACHLSSRPLKSHNVSTAIERLEPDVVRERTERRTRAENKFTQYLLSPSQLIHCFGQNLGWLCHGAYRVGCYGVGKLEKLLDFVFDPVGGSREADAGRDVHVEEMFGAPLRAEAHPEIQGFKPLLGHRRRLESLPERHRPSKPTETEVAPEEPVLVSSRSAPGDRRTLFNRQKGPLQRFCAGARRAAVGCPAPPSSILPMKLNNSQLLPGKITSLFEQPVPDLNGFVTREFSDLESLHAFQFLHLKDLKTTLKADQFEQLTQALKDQKDRLVNIAAHKAIKDARSFEHLFAGKVIPEEFDPWQGIDLDRYVARIEQHLQAEERRVEASLHDAGERCQLSEGRDLQALLLMRQFQIRKDEVARNSAREEICQSLLFYAGDQLDAEGVGVQAGAIEERLIRLYSGLDVSQALLPVDREINFHGSTLNQLSRHLHNLEKMGVIDSKNPAFDRLAQARVTLEKAEEGVWAKYEGIVHTDTTACRQRILQIVEDQLNRFVELGIEDAGQSKDLRTIRFLLKEGWFN</sequence>
<accession>A0ABT3MXA6</accession>
<evidence type="ECO:0000313" key="3">
    <source>
        <dbReference type="Proteomes" id="UP001209854"/>
    </source>
</evidence>
<dbReference type="EMBL" id="JAPFCC010000001">
    <property type="protein sequence ID" value="MCW7554016.1"/>
    <property type="molecule type" value="Genomic_DNA"/>
</dbReference>